<dbReference type="Gene3D" id="3.20.20.210">
    <property type="match status" value="2"/>
</dbReference>
<dbReference type="InterPro" id="IPR038071">
    <property type="entry name" value="UROD/MetE-like_sf"/>
</dbReference>
<comment type="cofactor">
    <cofactor evidence="12">
        <name>Zn(2+)</name>
        <dbReference type="ChEBI" id="CHEBI:29105"/>
    </cofactor>
    <text evidence="12">Binds 2 Zn(2+) ions per subunit.</text>
</comment>
<proteinExistence type="inferred from homology"/>
<dbReference type="Proteomes" id="UP000245735">
    <property type="component" value="Unassembled WGS sequence"/>
</dbReference>
<feature type="binding site" evidence="10">
    <location>
        <position position="477"/>
    </location>
    <ligand>
        <name>L-homocysteine</name>
        <dbReference type="ChEBI" id="CHEBI:58199"/>
    </ligand>
</feature>
<dbReference type="HAMAP" id="MF_00172">
    <property type="entry name" value="Meth_synth"/>
    <property type="match status" value="1"/>
</dbReference>
<feature type="binding site" evidence="10 11">
    <location>
        <begin position="424"/>
        <end position="426"/>
    </location>
    <ligand>
        <name>L-methionine</name>
        <dbReference type="ChEBI" id="CHEBI:57844"/>
    </ligand>
</feature>
<evidence type="ECO:0000256" key="3">
    <source>
        <dbReference type="ARBA" id="ARBA00009553"/>
    </source>
</evidence>
<comment type="catalytic activity">
    <reaction evidence="10">
        <text>5-methyltetrahydropteroyltri-L-glutamate + L-homocysteine = tetrahydropteroyltri-L-glutamate + L-methionine</text>
        <dbReference type="Rhea" id="RHEA:21196"/>
        <dbReference type="ChEBI" id="CHEBI:57844"/>
        <dbReference type="ChEBI" id="CHEBI:58140"/>
        <dbReference type="ChEBI" id="CHEBI:58199"/>
        <dbReference type="ChEBI" id="CHEBI:58207"/>
        <dbReference type="EC" id="2.1.1.14"/>
    </reaction>
</comment>
<dbReference type="PANTHER" id="PTHR30519">
    <property type="entry name" value="5-METHYLTETRAHYDROPTEROYLTRIGLUTAMATE--HOMOCYSTEINE METHYLTRANSFERASE"/>
    <property type="match status" value="1"/>
</dbReference>
<feature type="binding site" evidence="10 11">
    <location>
        <position position="592"/>
    </location>
    <ligand>
        <name>L-homocysteine</name>
        <dbReference type="ChEBI" id="CHEBI:58199"/>
    </ligand>
</feature>
<dbReference type="CDD" id="cd03311">
    <property type="entry name" value="CIMS_C_terminal_like"/>
    <property type="match status" value="1"/>
</dbReference>
<evidence type="ECO:0000256" key="4">
    <source>
        <dbReference type="ARBA" id="ARBA00022603"/>
    </source>
</evidence>
<feature type="binding site" evidence="10">
    <location>
        <position position="659"/>
    </location>
    <ligand>
        <name>Zn(2+)</name>
        <dbReference type="ChEBI" id="CHEBI:29105"/>
        <note>catalytic</note>
    </ligand>
</feature>
<evidence type="ECO:0000259" key="14">
    <source>
        <dbReference type="Pfam" id="PF01717"/>
    </source>
</evidence>
<evidence type="ECO:0000256" key="11">
    <source>
        <dbReference type="PIRSR" id="PIRSR000382-1"/>
    </source>
</evidence>
<evidence type="ECO:0000256" key="6">
    <source>
        <dbReference type="ARBA" id="ARBA00022679"/>
    </source>
</evidence>
<dbReference type="InterPro" id="IPR002629">
    <property type="entry name" value="Met_Synth_C/arc"/>
</dbReference>
<feature type="binding site" evidence="12">
    <location>
        <position position="720"/>
    </location>
    <ligand>
        <name>Zn(2+)</name>
        <dbReference type="ChEBI" id="CHEBI:29105"/>
        <label>1</label>
        <note>catalytic</note>
    </ligand>
</feature>
<keyword evidence="9 10" id="KW-0486">Methionine biosynthesis</keyword>
<feature type="binding site" evidence="12">
    <location>
        <position position="659"/>
    </location>
    <ligand>
        <name>Zn(2+)</name>
        <dbReference type="ChEBI" id="CHEBI:29105"/>
        <label>1</label>
        <note>catalytic</note>
    </ligand>
</feature>
<keyword evidence="7 10" id="KW-0479">Metal-binding</keyword>
<dbReference type="NCBIfam" id="NF003556">
    <property type="entry name" value="PRK05222.1"/>
    <property type="match status" value="1"/>
</dbReference>
<evidence type="ECO:0000256" key="7">
    <source>
        <dbReference type="ARBA" id="ARBA00022723"/>
    </source>
</evidence>
<feature type="binding site" evidence="10">
    <location>
        <position position="635"/>
    </location>
    <ligand>
        <name>Zn(2+)</name>
        <dbReference type="ChEBI" id="CHEBI:29105"/>
        <note>catalytic</note>
    </ligand>
</feature>
<evidence type="ECO:0000256" key="12">
    <source>
        <dbReference type="PIRSR" id="PIRSR000382-2"/>
    </source>
</evidence>
<reference evidence="17" key="1">
    <citation type="journal article" date="2018" name="Front. Microbiol.">
        <title>Comparative Genomics of the Herbivore Gut Symbiont Lactobacillus reuteri Reveals Genetic Diversity and Lifestyle Adaptation.</title>
        <authorList>
            <person name="Zhao J."/>
        </authorList>
    </citation>
    <scope>NUCLEOTIDE SEQUENCE [LARGE SCALE GENOMIC DNA]</scope>
    <source>
        <strain evidence="17">LR9</strain>
    </source>
</reference>
<feature type="binding site" evidence="10">
    <location>
        <position position="637"/>
    </location>
    <ligand>
        <name>Zn(2+)</name>
        <dbReference type="ChEBI" id="CHEBI:29105"/>
        <note>catalytic</note>
    </ligand>
</feature>
<feature type="active site" description="Proton donor" evidence="10 13">
    <location>
        <position position="688"/>
    </location>
</feature>
<dbReference type="Pfam" id="PF08267">
    <property type="entry name" value="Meth_synt_1"/>
    <property type="match status" value="1"/>
</dbReference>
<comment type="cofactor">
    <cofactor evidence="10">
        <name>Zn(2+)</name>
        <dbReference type="ChEBI" id="CHEBI:29105"/>
    </cofactor>
    <text evidence="10">Binds 1 zinc ion per subunit.</text>
</comment>
<comment type="similarity">
    <text evidence="3 10">Belongs to the vitamin-B12 independent methionine synthase family.</text>
</comment>
<accession>A0ABD6Y428</accession>
<evidence type="ECO:0000256" key="10">
    <source>
        <dbReference type="HAMAP-Rule" id="MF_00172"/>
    </source>
</evidence>
<dbReference type="GO" id="GO:0009086">
    <property type="term" value="P:methionine biosynthetic process"/>
    <property type="evidence" value="ECO:0007669"/>
    <property type="project" value="UniProtKB-UniRule"/>
</dbReference>
<evidence type="ECO:0000256" key="1">
    <source>
        <dbReference type="ARBA" id="ARBA00002777"/>
    </source>
</evidence>
<dbReference type="EC" id="2.1.1.14" evidence="10"/>
<dbReference type="GO" id="GO:0032259">
    <property type="term" value="P:methylation"/>
    <property type="evidence" value="ECO:0007669"/>
    <property type="project" value="UniProtKB-KW"/>
</dbReference>
<comment type="function">
    <text evidence="1 10">Catalyzes the transfer of a methyl group from 5-methyltetrahydrofolate to homocysteine resulting in methionine formation.</text>
</comment>
<keyword evidence="5 10" id="KW-0028">Amino-acid biosynthesis</keyword>
<keyword evidence="8 10" id="KW-0862">Zinc</keyword>
<feature type="binding site" evidence="10">
    <location>
        <position position="114"/>
    </location>
    <ligand>
        <name>5-methyltetrahydropteroyltri-L-glutamate</name>
        <dbReference type="ChEBI" id="CHEBI:58207"/>
    </ligand>
</feature>
<dbReference type="GO" id="GO:0003871">
    <property type="term" value="F:5-methyltetrahydropteroyltriglutamate-homocysteine S-methyltransferase activity"/>
    <property type="evidence" value="ECO:0007669"/>
    <property type="project" value="UniProtKB-UniRule"/>
</dbReference>
<keyword evidence="4 10" id="KW-0489">Methyltransferase</keyword>
<feature type="domain" description="Cobalamin-independent methionine synthase MetE N-terminal" evidence="15">
    <location>
        <begin position="3"/>
        <end position="309"/>
    </location>
</feature>
<keyword evidence="10" id="KW-0677">Repeat</keyword>
<dbReference type="NCBIfam" id="TIGR01371">
    <property type="entry name" value="met_syn_B12ind"/>
    <property type="match status" value="1"/>
</dbReference>
<feature type="binding site" evidence="10 11">
    <location>
        <position position="477"/>
    </location>
    <ligand>
        <name>L-methionine</name>
        <dbReference type="ChEBI" id="CHEBI:57844"/>
    </ligand>
</feature>
<dbReference type="InterPro" id="IPR013215">
    <property type="entry name" value="Cbl-indep_Met_Synth_N"/>
</dbReference>
<dbReference type="InterPro" id="IPR006276">
    <property type="entry name" value="Cobalamin-indep_Met_synthase"/>
</dbReference>
<feature type="binding site" evidence="12">
    <location>
        <position position="637"/>
    </location>
    <ligand>
        <name>Zn(2+)</name>
        <dbReference type="ChEBI" id="CHEBI:29105"/>
        <label>1</label>
        <note>catalytic</note>
    </ligand>
</feature>
<dbReference type="CDD" id="cd03312">
    <property type="entry name" value="CIMS_N_terminal_like"/>
    <property type="match status" value="1"/>
</dbReference>
<evidence type="ECO:0000259" key="15">
    <source>
        <dbReference type="Pfam" id="PF08267"/>
    </source>
</evidence>
<dbReference type="RefSeq" id="WP_109976007.1">
    <property type="nucleotide sequence ID" value="NZ_QGHV01000077.1"/>
</dbReference>
<keyword evidence="6 10" id="KW-0808">Transferase</keyword>
<evidence type="ECO:0000256" key="5">
    <source>
        <dbReference type="ARBA" id="ARBA00022605"/>
    </source>
</evidence>
<dbReference type="Pfam" id="PF01717">
    <property type="entry name" value="Meth_synt_2"/>
    <property type="match status" value="1"/>
</dbReference>
<comment type="pathway">
    <text evidence="2 10">Amino-acid biosynthesis; L-methionine biosynthesis via de novo pathway; L-methionine from L-homocysteine (MetE route): step 1/1.</text>
</comment>
<feature type="binding site" evidence="10 11">
    <location>
        <position position="554"/>
    </location>
    <ligand>
        <name>5-methyltetrahydropteroyltri-L-glutamate</name>
        <dbReference type="ChEBI" id="CHEBI:58207"/>
    </ligand>
</feature>
<dbReference type="AlphaFoldDB" id="A0ABD6Y428"/>
<organism evidence="16 17">
    <name type="scientific">Limosilactobacillus reuteri</name>
    <name type="common">Lactobacillus reuteri</name>
    <dbReference type="NCBI Taxonomy" id="1598"/>
    <lineage>
        <taxon>Bacteria</taxon>
        <taxon>Bacillati</taxon>
        <taxon>Bacillota</taxon>
        <taxon>Bacilli</taxon>
        <taxon>Lactobacillales</taxon>
        <taxon>Lactobacillaceae</taxon>
        <taxon>Limosilactobacillus</taxon>
    </lineage>
</organism>
<evidence type="ECO:0000313" key="16">
    <source>
        <dbReference type="EMBL" id="PWT36522.1"/>
    </source>
</evidence>
<evidence type="ECO:0000256" key="2">
    <source>
        <dbReference type="ARBA" id="ARBA00004681"/>
    </source>
</evidence>
<protein>
    <recommendedName>
        <fullName evidence="10">5-methyltetrahydropteroyltriglutamate--homocysteine methyltransferase</fullName>
        <ecNumber evidence="10">2.1.1.14</ecNumber>
    </recommendedName>
    <alternativeName>
        <fullName evidence="10">Cobalamin-independent methionine synthase</fullName>
    </alternativeName>
    <alternativeName>
        <fullName evidence="10">Methionine synthase, vitamin-B12 independent isozyme</fullName>
    </alternativeName>
</protein>
<feature type="binding site" evidence="10 11">
    <location>
        <begin position="424"/>
        <end position="426"/>
    </location>
    <ligand>
        <name>L-homocysteine</name>
        <dbReference type="ChEBI" id="CHEBI:58199"/>
    </ligand>
</feature>
<name>A0ABD6Y428_LIMRT</name>
<dbReference type="SUPFAM" id="SSF51726">
    <property type="entry name" value="UROD/MetE-like"/>
    <property type="match status" value="2"/>
</dbReference>
<evidence type="ECO:0000256" key="8">
    <source>
        <dbReference type="ARBA" id="ARBA00022833"/>
    </source>
</evidence>
<feature type="binding site" evidence="10">
    <location>
        <position position="598"/>
    </location>
    <ligand>
        <name>5-methyltetrahydropteroyltri-L-glutamate</name>
        <dbReference type="ChEBI" id="CHEBI:58207"/>
    </ligand>
</feature>
<dbReference type="EMBL" id="QGHV01000077">
    <property type="protein sequence ID" value="PWT36522.1"/>
    <property type="molecule type" value="Genomic_DNA"/>
</dbReference>
<evidence type="ECO:0000313" key="17">
    <source>
        <dbReference type="Proteomes" id="UP000245735"/>
    </source>
</evidence>
<comment type="caution">
    <text evidence="16">The sequence shown here is derived from an EMBL/GenBank/DDBJ whole genome shotgun (WGS) entry which is preliminary data.</text>
</comment>
<gene>
    <name evidence="10" type="primary">metE</name>
    <name evidence="16" type="ORF">DKZ35_09870</name>
</gene>
<feature type="binding site" evidence="10 11">
    <location>
        <position position="592"/>
    </location>
    <ligand>
        <name>L-methionine</name>
        <dbReference type="ChEBI" id="CHEBI:57844"/>
    </ligand>
</feature>
<evidence type="ECO:0000256" key="9">
    <source>
        <dbReference type="ARBA" id="ARBA00023167"/>
    </source>
</evidence>
<feature type="binding site" evidence="10 11">
    <location>
        <begin position="508"/>
        <end position="509"/>
    </location>
    <ligand>
        <name>5-methyltetrahydropteroyltri-L-glutamate</name>
        <dbReference type="ChEBI" id="CHEBI:58207"/>
    </ligand>
</feature>
<evidence type="ECO:0000256" key="13">
    <source>
        <dbReference type="PIRSR" id="PIRSR000382-3"/>
    </source>
</evidence>
<feature type="binding site" evidence="10">
    <location>
        <begin position="15"/>
        <end position="18"/>
    </location>
    <ligand>
        <name>5-methyltetrahydropteroyltri-L-glutamate</name>
        <dbReference type="ChEBI" id="CHEBI:58207"/>
    </ligand>
</feature>
<feature type="binding site" evidence="11">
    <location>
        <position position="119"/>
    </location>
    <ligand>
        <name>5-methyltetrahydropteroyltri-L-glutamate</name>
        <dbReference type="ChEBI" id="CHEBI:58207"/>
    </ligand>
</feature>
<dbReference type="GO" id="GO:0046872">
    <property type="term" value="F:metal ion binding"/>
    <property type="evidence" value="ECO:0007669"/>
    <property type="project" value="UniProtKB-KW"/>
</dbReference>
<sequence length="752" mass="86356">MTTTIIGFPRIGEKRELKFATEKYFKNKIDQNELAHMAKELRKYNWQLLQQAGIDEIPSNDFSYYDQILDAAFLFNLIPENIQKLKLSELDKYFALARGYQGEQGNIPAWPMKKWFNTNYHYLVPQLNQSTNFKLTGTKIFDEFNEAKQIGIVTRPVLVGPFTLLKLSEYQDVKASDFVDEAVNAYQKVFSKLGTSGARWIQLDEPSLVKDLSAADRQLFFKLYQPLLATKGGLKVLLQTYFGDVRDIYDDLTQLPFDGLGLDFVEGKETLDLVASGFPDDKVLFAGVVNGKNIWRNNYEKTLAKLHRANVKNVIISTSCSLLHVPITVENEEFSPEVKAHFAFAKEKLSELNDLVAIYQGQDQEQLANNQKLFARPRVKEDPELHAQIANLRDEDFVRQPARAEREKLQKAEFKLPVLPTTTIGSFPQTKEVRSVRRQFRCHEINQEQYDNFIKSKIDEWLKWQEAVGLDVLVHGEFERNDMVEYFGQHLSGYIFSKNAWVQSYGTRCVKPPIIWGDVKRLHPITIKWSKYAQGQTKKLVKGMLTGPVTILNWSFPREDISLKEATLQLALVIQKEVLDLEASGIKIIQIDEAALREKLPLRKSDWYSEYLEWAIPAFRLVHSKVKPETQIHTHMCYSEFTDIIPAIDAMDADVISFEASRSNLEILDSLKKQHFETEVGPGVYDIHSPRIPSVEEVKTTINRILSKIAPSKVWINPDCGLKTRGIKETKASLINVVETTREVRRQLKEGD</sequence>
<feature type="binding site" evidence="12">
    <location>
        <position position="635"/>
    </location>
    <ligand>
        <name>Zn(2+)</name>
        <dbReference type="ChEBI" id="CHEBI:29105"/>
        <label>1</label>
        <note>catalytic</note>
    </ligand>
</feature>
<feature type="binding site" evidence="10">
    <location>
        <position position="720"/>
    </location>
    <ligand>
        <name>Zn(2+)</name>
        <dbReference type="ChEBI" id="CHEBI:29105"/>
        <note>catalytic</note>
    </ligand>
</feature>
<feature type="domain" description="Cobalamin-independent methionine synthase MetE C-terminal/archaeal" evidence="14">
    <location>
        <begin position="419"/>
        <end position="742"/>
    </location>
</feature>
<feature type="binding site" evidence="11">
    <location>
        <position position="18"/>
    </location>
    <ligand>
        <name>5-methyltetrahydropteroyltri-L-glutamate</name>
        <dbReference type="ChEBI" id="CHEBI:58207"/>
    </ligand>
</feature>
<dbReference type="PIRSF" id="PIRSF000382">
    <property type="entry name" value="MeTrfase_B12_ind"/>
    <property type="match status" value="1"/>
</dbReference>